<evidence type="ECO:0000313" key="3">
    <source>
        <dbReference type="EMBL" id="CDH59344.1"/>
    </source>
</evidence>
<dbReference type="OrthoDB" id="2157530at2759"/>
<sequence>MGEEQPTGIQRHHATETISNGTHQQEESTHLFNDRATALAATRRANFETASSDEQTIAPSSGTGYLGAGLENQLQGQYEELSAAPSSSSQQQSMAVKHNNVCIDFIKELPGELMEIIVDHLFTGEEIYQDELCEYLSVCRLWQEKILEHTRDLHVVSLGYNDFGRKEHVLKLAAPHVTALSSRYRCIPAYKLFQQADFSSLRSLSLYHEGNPDNPDPALVLDTLAAVQSTLLHLEIQPDTDREDVCYSIEDILDTFPLLVSLECAYAINNITDASATTYPLLKKLVLDHTLEDNFGSNQINTLTKRLPALEFLCLHRCEDTSALSLIQDNCPKLKCLMYNDYLNEDLYMERITYKEGVEDDDDGLQLLVINQGCEENLMDVNVLDVMALMIRNATSLQLIHLRCESTIDIREHHALYENVIFSRLNYYIHDIFNEEDVMLAIGVISRSPNLKHVELHKGHPEYEDQDEISYDVPRSPEYDCLDQVFAALTGLPHLEVVNVFIKGRTAAPGLEQFLLYHANEIESKLREFYVPKRTPLSLNTLDLLTRLPRLEYLSIQPMVMEGDPWFNPVYQFFENLAERCPRINRLSLYDIHGDHLPALQGFPNLEKLWLNTEDFAQEKLLIFLQFPSLRSLFVDFRWINYKGIDREININVEDDHRKRHFEKGLYQLLDNEYFLLLYVSPEEEVCSMQIIQPATNTYHQARMIKKINEAKHIPSFYYALSHVWGITKNNRHIWEEIGEHVADINGDPVDPVSMRPEKRDTLLQLLRDHPDTYWWIDVLCARTDTPLDIMGDIYSCCLECIAMIDCDPTLIPNLHSMMDARDQFAIRHGVESHELGDIIQKYVKEYPQVPNLLFTLMQNEWWKRVWTWQEMALPFGDVRLMSETCSTDSSRSPCSTITIDNLLYNFGNVVYGWHVNYNGM</sequence>
<gene>
    <name evidence="3" type="ORF">LCOR_10166.1</name>
</gene>
<dbReference type="Gene3D" id="3.80.10.10">
    <property type="entry name" value="Ribonuclease Inhibitor"/>
    <property type="match status" value="2"/>
</dbReference>
<dbReference type="InterPro" id="IPR032675">
    <property type="entry name" value="LRR_dom_sf"/>
</dbReference>
<proteinExistence type="predicted"/>
<evidence type="ECO:0000259" key="2">
    <source>
        <dbReference type="Pfam" id="PF06985"/>
    </source>
</evidence>
<evidence type="ECO:0000256" key="1">
    <source>
        <dbReference type="SAM" id="MobiDB-lite"/>
    </source>
</evidence>
<feature type="domain" description="Heterokaryon incompatibility" evidence="2">
    <location>
        <begin position="718"/>
        <end position="871"/>
    </location>
</feature>
<accession>A0A068SAM1</accession>
<dbReference type="SUPFAM" id="SSF52047">
    <property type="entry name" value="RNI-like"/>
    <property type="match status" value="1"/>
</dbReference>
<dbReference type="AlphaFoldDB" id="A0A068SAM1"/>
<reference evidence="3" key="1">
    <citation type="submission" date="2013-08" db="EMBL/GenBank/DDBJ databases">
        <title>Gene expansion shapes genome architecture in the human pathogen Lichtheimia corymbifera: an evolutionary genomics analysis in the ancient terrestrial Mucorales (Mucoromycotina).</title>
        <authorList>
            <person name="Schwartze V.U."/>
            <person name="Winter S."/>
            <person name="Shelest E."/>
            <person name="Marcet-Houben M."/>
            <person name="Horn F."/>
            <person name="Wehner S."/>
            <person name="Hoffmann K."/>
            <person name="Riege K."/>
            <person name="Sammeth M."/>
            <person name="Nowrousian M."/>
            <person name="Valiante V."/>
            <person name="Linde J."/>
            <person name="Jacobsen I.D."/>
            <person name="Marz M."/>
            <person name="Brakhage A.A."/>
            <person name="Gabaldon T."/>
            <person name="Bocker S."/>
            <person name="Voigt K."/>
        </authorList>
    </citation>
    <scope>NUCLEOTIDE SEQUENCE [LARGE SCALE GENOMIC DNA]</scope>
    <source>
        <strain evidence="3">FSU 9682</strain>
    </source>
</reference>
<evidence type="ECO:0000313" key="4">
    <source>
        <dbReference type="Proteomes" id="UP000027586"/>
    </source>
</evidence>
<dbReference type="InterPro" id="IPR010730">
    <property type="entry name" value="HET"/>
</dbReference>
<organism evidence="3 4">
    <name type="scientific">Lichtheimia corymbifera JMRC:FSU:9682</name>
    <dbReference type="NCBI Taxonomy" id="1263082"/>
    <lineage>
        <taxon>Eukaryota</taxon>
        <taxon>Fungi</taxon>
        <taxon>Fungi incertae sedis</taxon>
        <taxon>Mucoromycota</taxon>
        <taxon>Mucoromycotina</taxon>
        <taxon>Mucoromycetes</taxon>
        <taxon>Mucorales</taxon>
        <taxon>Lichtheimiaceae</taxon>
        <taxon>Lichtheimia</taxon>
    </lineage>
</organism>
<dbReference type="Pfam" id="PF06985">
    <property type="entry name" value="HET"/>
    <property type="match status" value="1"/>
</dbReference>
<dbReference type="PANTHER" id="PTHR24148">
    <property type="entry name" value="ANKYRIN REPEAT DOMAIN-CONTAINING PROTEIN 39 HOMOLOG-RELATED"/>
    <property type="match status" value="1"/>
</dbReference>
<keyword evidence="4" id="KW-1185">Reference proteome</keyword>
<dbReference type="PANTHER" id="PTHR24148:SF64">
    <property type="entry name" value="HETEROKARYON INCOMPATIBILITY DOMAIN-CONTAINING PROTEIN"/>
    <property type="match status" value="1"/>
</dbReference>
<feature type="compositionally biased region" description="Polar residues" evidence="1">
    <location>
        <begin position="48"/>
        <end position="63"/>
    </location>
</feature>
<dbReference type="InterPro" id="IPR052895">
    <property type="entry name" value="HetReg/Transcr_Mod"/>
</dbReference>
<feature type="region of interest" description="Disordered" evidence="1">
    <location>
        <begin position="48"/>
        <end position="68"/>
    </location>
</feature>
<feature type="region of interest" description="Disordered" evidence="1">
    <location>
        <begin position="1"/>
        <end position="30"/>
    </location>
</feature>
<dbReference type="Proteomes" id="UP000027586">
    <property type="component" value="Unassembled WGS sequence"/>
</dbReference>
<dbReference type="EMBL" id="CBTN010000069">
    <property type="protein sequence ID" value="CDH59344.1"/>
    <property type="molecule type" value="Genomic_DNA"/>
</dbReference>
<comment type="caution">
    <text evidence="3">The sequence shown here is derived from an EMBL/GenBank/DDBJ whole genome shotgun (WGS) entry which is preliminary data.</text>
</comment>
<dbReference type="VEuPathDB" id="FungiDB:LCOR_10166.1"/>
<protein>
    <recommendedName>
        <fullName evidence="2">Heterokaryon incompatibility domain-containing protein</fullName>
    </recommendedName>
</protein>
<name>A0A068SAM1_9FUNG</name>